<evidence type="ECO:0000313" key="3">
    <source>
        <dbReference type="EMBL" id="KAF3507368.1"/>
    </source>
</evidence>
<sequence length="77" mass="8475">MRVYGIRNSSLKSQEQSLEISWRTDPNPSPWEELPLHPPGCLEANNLVPGVQISIPLPIHNSSPTPSNAIHRATTVP</sequence>
<dbReference type="EMBL" id="QGKW02001660">
    <property type="protein sequence ID" value="KAF2579202.1"/>
    <property type="molecule type" value="Genomic_DNA"/>
</dbReference>
<reference evidence="3" key="2">
    <citation type="submission" date="2019-12" db="EMBL/GenBank/DDBJ databases">
        <title>Genome sequencing and annotation of Brassica cretica.</title>
        <authorList>
            <person name="Studholme D.J."/>
            <person name="Sarris P."/>
        </authorList>
    </citation>
    <scope>NUCLEOTIDE SEQUENCE</scope>
    <source>
        <strain evidence="3">PFS-109/04</strain>
        <tissue evidence="3">Leaf</tissue>
    </source>
</reference>
<proteinExistence type="predicted"/>
<dbReference type="Proteomes" id="UP000712600">
    <property type="component" value="Unassembled WGS sequence"/>
</dbReference>
<gene>
    <name evidence="2" type="ORF">F2Q68_00006541</name>
    <name evidence="3" type="ORF">F2Q69_00009683</name>
</gene>
<evidence type="ECO:0000256" key="1">
    <source>
        <dbReference type="SAM" id="MobiDB-lite"/>
    </source>
</evidence>
<dbReference type="Proteomes" id="UP000712281">
    <property type="component" value="Unassembled WGS sequence"/>
</dbReference>
<evidence type="ECO:0000313" key="2">
    <source>
        <dbReference type="EMBL" id="KAF2579202.1"/>
    </source>
</evidence>
<protein>
    <submittedName>
        <fullName evidence="3">Uncharacterized protein</fullName>
    </submittedName>
</protein>
<organism evidence="3 4">
    <name type="scientific">Brassica cretica</name>
    <name type="common">Mustard</name>
    <dbReference type="NCBI Taxonomy" id="69181"/>
    <lineage>
        <taxon>Eukaryota</taxon>
        <taxon>Viridiplantae</taxon>
        <taxon>Streptophyta</taxon>
        <taxon>Embryophyta</taxon>
        <taxon>Tracheophyta</taxon>
        <taxon>Spermatophyta</taxon>
        <taxon>Magnoliopsida</taxon>
        <taxon>eudicotyledons</taxon>
        <taxon>Gunneridae</taxon>
        <taxon>Pentapetalae</taxon>
        <taxon>rosids</taxon>
        <taxon>malvids</taxon>
        <taxon>Brassicales</taxon>
        <taxon>Brassicaceae</taxon>
        <taxon>Brassiceae</taxon>
        <taxon>Brassica</taxon>
    </lineage>
</organism>
<name>A0A8S9NQR6_BRACR</name>
<comment type="caution">
    <text evidence="3">The sequence shown here is derived from an EMBL/GenBank/DDBJ whole genome shotgun (WGS) entry which is preliminary data.</text>
</comment>
<feature type="region of interest" description="Disordered" evidence="1">
    <location>
        <begin position="58"/>
        <end position="77"/>
    </location>
</feature>
<reference evidence="2" key="1">
    <citation type="submission" date="2019-12" db="EMBL/GenBank/DDBJ databases">
        <title>Genome sequencing and annotation of Brassica cretica.</title>
        <authorList>
            <person name="Studholme D.J."/>
            <person name="Sarris P.F."/>
        </authorList>
    </citation>
    <scope>NUCLEOTIDE SEQUENCE</scope>
    <source>
        <strain evidence="2">PFS-001/15</strain>
        <tissue evidence="2">Leaf</tissue>
    </source>
</reference>
<evidence type="ECO:0000313" key="4">
    <source>
        <dbReference type="Proteomes" id="UP000712600"/>
    </source>
</evidence>
<dbReference type="AlphaFoldDB" id="A0A8S9NQR6"/>
<accession>A0A8S9NQR6</accession>
<dbReference type="EMBL" id="QGKX02001521">
    <property type="protein sequence ID" value="KAF3507368.1"/>
    <property type="molecule type" value="Genomic_DNA"/>
</dbReference>